<reference evidence="1 2" key="1">
    <citation type="submission" date="2013-03" db="EMBL/GenBank/DDBJ databases">
        <title>The Genome Sequence of Capronia epimyces CBS 606.96.</title>
        <authorList>
            <consortium name="The Broad Institute Genomics Platform"/>
            <person name="Cuomo C."/>
            <person name="de Hoog S."/>
            <person name="Gorbushina A."/>
            <person name="Walker B."/>
            <person name="Young S.K."/>
            <person name="Zeng Q."/>
            <person name="Gargeya S."/>
            <person name="Fitzgerald M."/>
            <person name="Haas B."/>
            <person name="Abouelleil A."/>
            <person name="Allen A.W."/>
            <person name="Alvarado L."/>
            <person name="Arachchi H.M."/>
            <person name="Berlin A.M."/>
            <person name="Chapman S.B."/>
            <person name="Gainer-Dewar J."/>
            <person name="Goldberg J."/>
            <person name="Griggs A."/>
            <person name="Gujja S."/>
            <person name="Hansen M."/>
            <person name="Howarth C."/>
            <person name="Imamovic A."/>
            <person name="Ireland A."/>
            <person name="Larimer J."/>
            <person name="McCowan C."/>
            <person name="Murphy C."/>
            <person name="Pearson M."/>
            <person name="Poon T.W."/>
            <person name="Priest M."/>
            <person name="Roberts A."/>
            <person name="Saif S."/>
            <person name="Shea T."/>
            <person name="Sisk P."/>
            <person name="Sykes S."/>
            <person name="Wortman J."/>
            <person name="Nusbaum C."/>
            <person name="Birren B."/>
        </authorList>
    </citation>
    <scope>NUCLEOTIDE SEQUENCE [LARGE SCALE GENOMIC DNA]</scope>
    <source>
        <strain evidence="1 2">CBS 606.96</strain>
    </source>
</reference>
<proteinExistence type="predicted"/>
<dbReference type="Proteomes" id="UP000019478">
    <property type="component" value="Unassembled WGS sequence"/>
</dbReference>
<keyword evidence="2" id="KW-1185">Reference proteome</keyword>
<dbReference type="GeneID" id="19168085"/>
<sequence length="399" mass="45922">MIYDECVKIRAHGLLYVNRKFHNDLRAHFNKEDFVLGFHIDPSSSSTTVTIINPDNSTWGRHSVLDVATPHPDYSILDSMPIDRFRGIRILIDPPNIHDPGQVVRGWLQSTSLVTALLPRWADPEKIPVTEEDIVVPKSRVSARLPPIAIKVRDGKTHKWHTGGSWNRTLPDITAWDQVQRRLVDNGESFSDLELMLTPLARVRNTDAISFDLPSGAPVGGSCEDLQNRLVGLATRKKLFGLERSDYPSIPEGFEEREDDDDDMQIDEDGLYVWLDYLLDDMRGPSAAALRRDRFKFWCSEYDYQMGRRIHGTRAADQYLFGGAQWAMSAVLYEAIENSFHDRFMSLREHENAAYRDVLRRHGQSVYIHANRMTDRNVHSEKVYIRRLEDPELRSCLTF</sequence>
<dbReference type="RefSeq" id="XP_007732285.1">
    <property type="nucleotide sequence ID" value="XM_007734095.1"/>
</dbReference>
<organism evidence="1 2">
    <name type="scientific">Capronia epimyces CBS 606.96</name>
    <dbReference type="NCBI Taxonomy" id="1182542"/>
    <lineage>
        <taxon>Eukaryota</taxon>
        <taxon>Fungi</taxon>
        <taxon>Dikarya</taxon>
        <taxon>Ascomycota</taxon>
        <taxon>Pezizomycotina</taxon>
        <taxon>Eurotiomycetes</taxon>
        <taxon>Chaetothyriomycetidae</taxon>
        <taxon>Chaetothyriales</taxon>
        <taxon>Herpotrichiellaceae</taxon>
        <taxon>Capronia</taxon>
    </lineage>
</organism>
<evidence type="ECO:0000313" key="1">
    <source>
        <dbReference type="EMBL" id="EXJ87006.1"/>
    </source>
</evidence>
<protein>
    <submittedName>
        <fullName evidence="1">Uncharacterized protein</fullName>
    </submittedName>
</protein>
<dbReference type="EMBL" id="AMGY01000003">
    <property type="protein sequence ID" value="EXJ87006.1"/>
    <property type="molecule type" value="Genomic_DNA"/>
</dbReference>
<dbReference type="AlphaFoldDB" id="W9YCN4"/>
<dbReference type="OrthoDB" id="3940621at2759"/>
<dbReference type="HOGENOM" id="CLU_046556_0_0_1"/>
<evidence type="ECO:0000313" key="2">
    <source>
        <dbReference type="Proteomes" id="UP000019478"/>
    </source>
</evidence>
<accession>W9YCN4</accession>
<comment type="caution">
    <text evidence="1">The sequence shown here is derived from an EMBL/GenBank/DDBJ whole genome shotgun (WGS) entry which is preliminary data.</text>
</comment>
<name>W9YCN4_9EURO</name>
<dbReference type="STRING" id="1182542.W9YCN4"/>
<gene>
    <name evidence="1" type="ORF">A1O3_03963</name>
</gene>